<gene>
    <name evidence="1" type="ORF">GUJ93_ZPchr0001g32689</name>
</gene>
<protein>
    <submittedName>
        <fullName evidence="1">Uncharacterized protein</fullName>
    </submittedName>
</protein>
<evidence type="ECO:0000313" key="1">
    <source>
        <dbReference type="EMBL" id="KAG8052413.1"/>
    </source>
</evidence>
<dbReference type="EMBL" id="JAAALK010000288">
    <property type="protein sequence ID" value="KAG8052413.1"/>
    <property type="molecule type" value="Genomic_DNA"/>
</dbReference>
<reference evidence="1" key="1">
    <citation type="journal article" date="2021" name="bioRxiv">
        <title>Whole Genome Assembly and Annotation of Northern Wild Rice, Zizania palustris L., Supports a Whole Genome Duplication in the Zizania Genus.</title>
        <authorList>
            <person name="Haas M."/>
            <person name="Kono T."/>
            <person name="Macchietto M."/>
            <person name="Millas R."/>
            <person name="McGilp L."/>
            <person name="Shao M."/>
            <person name="Duquette J."/>
            <person name="Hirsch C.N."/>
            <person name="Kimball J."/>
        </authorList>
    </citation>
    <scope>NUCLEOTIDE SEQUENCE</scope>
    <source>
        <tissue evidence="1">Fresh leaf tissue</tissue>
    </source>
</reference>
<dbReference type="AlphaFoldDB" id="A0A8J5VLR3"/>
<accession>A0A8J5VLR3</accession>
<comment type="caution">
    <text evidence="1">The sequence shown here is derived from an EMBL/GenBank/DDBJ whole genome shotgun (WGS) entry which is preliminary data.</text>
</comment>
<evidence type="ECO:0000313" key="2">
    <source>
        <dbReference type="Proteomes" id="UP000729402"/>
    </source>
</evidence>
<proteinExistence type="predicted"/>
<sequence>MASGGRWAAMGGRLAGGRRAVGGLAPSKAVGGRVVAGGGAGRRRRAAAQEGGGGWRCVGPGGGRWRCGRWAREAAVGACV</sequence>
<reference evidence="1" key="2">
    <citation type="submission" date="2021-02" db="EMBL/GenBank/DDBJ databases">
        <authorList>
            <person name="Kimball J.A."/>
            <person name="Haas M.W."/>
            <person name="Macchietto M."/>
            <person name="Kono T."/>
            <person name="Duquette J."/>
            <person name="Shao M."/>
        </authorList>
    </citation>
    <scope>NUCLEOTIDE SEQUENCE</scope>
    <source>
        <tissue evidence="1">Fresh leaf tissue</tissue>
    </source>
</reference>
<keyword evidence="2" id="KW-1185">Reference proteome</keyword>
<dbReference type="Proteomes" id="UP000729402">
    <property type="component" value="Unassembled WGS sequence"/>
</dbReference>
<organism evidence="1 2">
    <name type="scientific">Zizania palustris</name>
    <name type="common">Northern wild rice</name>
    <dbReference type="NCBI Taxonomy" id="103762"/>
    <lineage>
        <taxon>Eukaryota</taxon>
        <taxon>Viridiplantae</taxon>
        <taxon>Streptophyta</taxon>
        <taxon>Embryophyta</taxon>
        <taxon>Tracheophyta</taxon>
        <taxon>Spermatophyta</taxon>
        <taxon>Magnoliopsida</taxon>
        <taxon>Liliopsida</taxon>
        <taxon>Poales</taxon>
        <taxon>Poaceae</taxon>
        <taxon>BOP clade</taxon>
        <taxon>Oryzoideae</taxon>
        <taxon>Oryzeae</taxon>
        <taxon>Zizaniinae</taxon>
        <taxon>Zizania</taxon>
    </lineage>
</organism>
<name>A0A8J5VLR3_ZIZPA</name>